<accession>A0ABQ3JFB6</accession>
<protein>
    <recommendedName>
        <fullName evidence="7">Dehydrogenase (DH) domain-containing protein</fullName>
    </recommendedName>
</protein>
<keyword evidence="2" id="KW-0560">Oxidoreductase</keyword>
<dbReference type="RefSeq" id="WP_191248655.1">
    <property type="nucleotide sequence ID" value="NZ_BNAU01000010.1"/>
</dbReference>
<dbReference type="PANTHER" id="PTHR43673">
    <property type="entry name" value="NAD(P)H NITROREDUCTASE YDGI-RELATED"/>
    <property type="match status" value="1"/>
</dbReference>
<evidence type="ECO:0000259" key="3">
    <source>
        <dbReference type="Pfam" id="PF00881"/>
    </source>
</evidence>
<dbReference type="SUPFAM" id="SSF55469">
    <property type="entry name" value="FMN-dependent nitroreductase-like"/>
    <property type="match status" value="1"/>
</dbReference>
<evidence type="ECO:0000256" key="2">
    <source>
        <dbReference type="ARBA" id="ARBA00023002"/>
    </source>
</evidence>
<evidence type="ECO:0000313" key="6">
    <source>
        <dbReference type="Proteomes" id="UP000605897"/>
    </source>
</evidence>
<evidence type="ECO:0000259" key="4">
    <source>
        <dbReference type="Pfam" id="PF03756"/>
    </source>
</evidence>
<proteinExistence type="inferred from homology"/>
<comment type="similarity">
    <text evidence="1">Belongs to the nitroreductase family.</text>
</comment>
<dbReference type="EMBL" id="BNAU01000010">
    <property type="protein sequence ID" value="GHF23412.1"/>
    <property type="molecule type" value="Genomic_DNA"/>
</dbReference>
<name>A0ABQ3JFB6_9PSEU</name>
<dbReference type="InterPro" id="IPR005509">
    <property type="entry name" value="AfsA_hotdog_dom"/>
</dbReference>
<dbReference type="CDD" id="cd02062">
    <property type="entry name" value="Nitro_FMN_reductase"/>
    <property type="match status" value="1"/>
</dbReference>
<gene>
    <name evidence="5" type="ORF">GCM10017786_67000</name>
</gene>
<dbReference type="PANTHER" id="PTHR43673:SF10">
    <property type="entry name" value="NADH DEHYDROGENASE_NAD(P)H NITROREDUCTASE XCC3605-RELATED"/>
    <property type="match status" value="1"/>
</dbReference>
<evidence type="ECO:0000313" key="5">
    <source>
        <dbReference type="EMBL" id="GHF23412.1"/>
    </source>
</evidence>
<feature type="domain" description="Nitroreductase" evidence="3">
    <location>
        <begin position="19"/>
        <end position="168"/>
    </location>
</feature>
<dbReference type="Gene3D" id="3.40.109.10">
    <property type="entry name" value="NADH Oxidase"/>
    <property type="match status" value="1"/>
</dbReference>
<feature type="domain" description="A-factor biosynthesis hotdog" evidence="4">
    <location>
        <begin position="190"/>
        <end position="292"/>
    </location>
</feature>
<dbReference type="InterPro" id="IPR000415">
    <property type="entry name" value="Nitroreductase-like"/>
</dbReference>
<organism evidence="5 6">
    <name type="scientific">Amycolatopsis deserti</name>
    <dbReference type="NCBI Taxonomy" id="185696"/>
    <lineage>
        <taxon>Bacteria</taxon>
        <taxon>Bacillati</taxon>
        <taxon>Actinomycetota</taxon>
        <taxon>Actinomycetes</taxon>
        <taxon>Pseudonocardiales</taxon>
        <taxon>Pseudonocardiaceae</taxon>
        <taxon>Amycolatopsis</taxon>
    </lineage>
</organism>
<dbReference type="Pfam" id="PF00881">
    <property type="entry name" value="Nitroreductase"/>
    <property type="match status" value="1"/>
</dbReference>
<dbReference type="Proteomes" id="UP000605897">
    <property type="component" value="Unassembled WGS sequence"/>
</dbReference>
<sequence>MTVPVDEVLTTTRAVRRRLLLDVPVEDQVIEDCLEVALQAPNGGNRQPWRWIVVRDEGQRARIAEVYRRCFADYVAELGNPGPSRDLDSARFLADNLHRVPVLVLPCLVAPRLPEGSQASPWGSLLPAAWSYMLAARARGLGTAWTTCHLRREAEIADILGLPPGIRQGVLIPTAYHDGGPFRPARRTPLADVLVVDRWPRPERRTRELTADLDDPFFFDHELDHLPGMLLLSAALDLVRPAGGDPAVTLALDFRGMGELDEPVRLTAESPDDSGRLWQVHADQDGRTIMTGTIERIGAAASAPGTVAGTVKPVEQRLVHRRRAENVFVGDLVESEHDWRVTVLPAPAGHHLDGGRTAERLIEAARQFVTLLEYADNQRQEGTRFVLTRLAATVPAGPSAGAVLSWAKTGSRGNRPRYDVRILDAGGRAVGSVTVCGRALSDAAFRRLRGRPAPLATAAPVLSAGGPAAPR</sequence>
<dbReference type="InterPro" id="IPR029479">
    <property type="entry name" value="Nitroreductase"/>
</dbReference>
<keyword evidence="6" id="KW-1185">Reference proteome</keyword>
<evidence type="ECO:0008006" key="7">
    <source>
        <dbReference type="Google" id="ProtNLM"/>
    </source>
</evidence>
<reference evidence="6" key="1">
    <citation type="journal article" date="2019" name="Int. J. Syst. Evol. Microbiol.">
        <title>The Global Catalogue of Microorganisms (GCM) 10K type strain sequencing project: providing services to taxonomists for standard genome sequencing and annotation.</title>
        <authorList>
            <consortium name="The Broad Institute Genomics Platform"/>
            <consortium name="The Broad Institute Genome Sequencing Center for Infectious Disease"/>
            <person name="Wu L."/>
            <person name="Ma J."/>
        </authorList>
    </citation>
    <scope>NUCLEOTIDE SEQUENCE [LARGE SCALE GENOMIC DNA]</scope>
    <source>
        <strain evidence="6">CGMCC 4.7677</strain>
    </source>
</reference>
<comment type="caution">
    <text evidence="5">The sequence shown here is derived from an EMBL/GenBank/DDBJ whole genome shotgun (WGS) entry which is preliminary data.</text>
</comment>
<evidence type="ECO:0000256" key="1">
    <source>
        <dbReference type="ARBA" id="ARBA00007118"/>
    </source>
</evidence>
<dbReference type="Pfam" id="PF03756">
    <property type="entry name" value="AfsA"/>
    <property type="match status" value="1"/>
</dbReference>